<evidence type="ECO:0000256" key="3">
    <source>
        <dbReference type="SAM" id="MobiDB-lite"/>
    </source>
</evidence>
<name>T1JNX1_STRMM</name>
<dbReference type="PANTHER" id="PTHR15036">
    <property type="entry name" value="PIKACHURIN-LIKE PROTEIN"/>
    <property type="match status" value="1"/>
</dbReference>
<dbReference type="CDD" id="cd00054">
    <property type="entry name" value="EGF_CA"/>
    <property type="match status" value="2"/>
</dbReference>
<dbReference type="PANTHER" id="PTHR15036:SF49">
    <property type="entry name" value="AXOTACTIN"/>
    <property type="match status" value="1"/>
</dbReference>
<keyword evidence="4" id="KW-0812">Transmembrane</keyword>
<feature type="domain" description="EGF-like" evidence="7">
    <location>
        <begin position="1258"/>
        <end position="1296"/>
    </location>
</feature>
<accession>T1JNX1</accession>
<comment type="caution">
    <text evidence="2">Lacks conserved residue(s) required for the propagation of feature annotation.</text>
</comment>
<dbReference type="eggNOG" id="KOG3516">
    <property type="taxonomic scope" value="Eukaryota"/>
</dbReference>
<reference evidence="9" key="1">
    <citation type="submission" date="2011-05" db="EMBL/GenBank/DDBJ databases">
        <authorList>
            <person name="Richards S.R."/>
            <person name="Qu J."/>
            <person name="Jiang H."/>
            <person name="Jhangiani S.N."/>
            <person name="Agravi P."/>
            <person name="Goodspeed R."/>
            <person name="Gross S."/>
            <person name="Mandapat C."/>
            <person name="Jackson L."/>
            <person name="Mathew T."/>
            <person name="Pu L."/>
            <person name="Thornton R."/>
            <person name="Saada N."/>
            <person name="Wilczek-Boney K.B."/>
            <person name="Lee S."/>
            <person name="Kovar C."/>
            <person name="Wu Y."/>
            <person name="Scherer S.E."/>
            <person name="Worley K.C."/>
            <person name="Muzny D.M."/>
            <person name="Gibbs R."/>
        </authorList>
    </citation>
    <scope>NUCLEOTIDE SEQUENCE</scope>
    <source>
        <strain evidence="9">Brora</strain>
    </source>
</reference>
<dbReference type="GO" id="GO:0016020">
    <property type="term" value="C:membrane"/>
    <property type="evidence" value="ECO:0007669"/>
    <property type="project" value="UniProtKB-SubCell"/>
</dbReference>
<dbReference type="InterPro" id="IPR000742">
    <property type="entry name" value="EGF"/>
</dbReference>
<organism evidence="8 9">
    <name type="scientific">Strigamia maritima</name>
    <name type="common">European centipede</name>
    <name type="synonym">Geophilus maritimus</name>
    <dbReference type="NCBI Taxonomy" id="126957"/>
    <lineage>
        <taxon>Eukaryota</taxon>
        <taxon>Metazoa</taxon>
        <taxon>Ecdysozoa</taxon>
        <taxon>Arthropoda</taxon>
        <taxon>Myriapoda</taxon>
        <taxon>Chilopoda</taxon>
        <taxon>Pleurostigmophora</taxon>
        <taxon>Geophilomorpha</taxon>
        <taxon>Linotaeniidae</taxon>
        <taxon>Strigamia</taxon>
    </lineage>
</organism>
<proteinExistence type="predicted"/>
<feature type="signal peptide" evidence="5">
    <location>
        <begin position="1"/>
        <end position="26"/>
    </location>
</feature>
<dbReference type="PhylomeDB" id="T1JNX1"/>
<dbReference type="Gene3D" id="2.10.25.10">
    <property type="entry name" value="Laminin"/>
    <property type="match status" value="2"/>
</dbReference>
<feature type="domain" description="Laminin G" evidence="6">
    <location>
        <begin position="842"/>
        <end position="1012"/>
    </location>
</feature>
<evidence type="ECO:0000256" key="4">
    <source>
        <dbReference type="SAM" id="Phobius"/>
    </source>
</evidence>
<dbReference type="PROSITE" id="PS50025">
    <property type="entry name" value="LAM_G_DOMAIN"/>
    <property type="match status" value="6"/>
</dbReference>
<dbReference type="CDD" id="cd00110">
    <property type="entry name" value="LamG"/>
    <property type="match status" value="4"/>
</dbReference>
<dbReference type="PROSITE" id="PS51257">
    <property type="entry name" value="PROKAR_LIPOPROTEIN"/>
    <property type="match status" value="1"/>
</dbReference>
<feature type="domain" description="Laminin G" evidence="6">
    <location>
        <begin position="1057"/>
        <end position="1257"/>
    </location>
</feature>
<dbReference type="HOGENOM" id="CLU_002286_0_0_1"/>
<keyword evidence="4" id="KW-1133">Transmembrane helix</keyword>
<feature type="domain" description="Laminin G" evidence="6">
    <location>
        <begin position="254"/>
        <end position="426"/>
    </location>
</feature>
<dbReference type="SMART" id="SM00282">
    <property type="entry name" value="LamG"/>
    <property type="match status" value="6"/>
</dbReference>
<feature type="domain" description="Laminin G" evidence="6">
    <location>
        <begin position="425"/>
        <end position="603"/>
    </location>
</feature>
<evidence type="ECO:0000256" key="5">
    <source>
        <dbReference type="SAM" id="SignalP"/>
    </source>
</evidence>
<keyword evidence="5" id="KW-0732">Signal</keyword>
<dbReference type="EMBL" id="JH431734">
    <property type="status" value="NOT_ANNOTATED_CDS"/>
    <property type="molecule type" value="Genomic_DNA"/>
</dbReference>
<feature type="domain" description="EGF-like" evidence="7">
    <location>
        <begin position="213"/>
        <end position="250"/>
    </location>
</feature>
<feature type="transmembrane region" description="Helical" evidence="4">
    <location>
        <begin position="1557"/>
        <end position="1577"/>
    </location>
</feature>
<dbReference type="Proteomes" id="UP000014500">
    <property type="component" value="Unassembled WGS sequence"/>
</dbReference>
<evidence type="ECO:0000313" key="9">
    <source>
        <dbReference type="Proteomes" id="UP000014500"/>
    </source>
</evidence>
<protein>
    <recommendedName>
        <fullName evidence="10">EGF-like domain-containing protein</fullName>
    </recommendedName>
</protein>
<dbReference type="STRING" id="126957.T1JNX1"/>
<feature type="chain" id="PRO_5004580482" description="EGF-like domain-containing protein" evidence="5">
    <location>
        <begin position="27"/>
        <end position="1755"/>
    </location>
</feature>
<feature type="disulfide bond" evidence="2">
    <location>
        <begin position="1266"/>
        <end position="1283"/>
    </location>
</feature>
<keyword evidence="2" id="KW-0245">EGF-like domain</keyword>
<reference evidence="8" key="2">
    <citation type="submission" date="2015-02" db="UniProtKB">
        <authorList>
            <consortium name="EnsemblMetazoa"/>
        </authorList>
    </citation>
    <scope>IDENTIFICATION</scope>
</reference>
<dbReference type="OMA" id="YDCIKAP"/>
<keyword evidence="1 2" id="KW-1015">Disulfide bond</keyword>
<dbReference type="Pfam" id="PF02210">
    <property type="entry name" value="Laminin_G_2"/>
    <property type="match status" value="5"/>
</dbReference>
<dbReference type="SUPFAM" id="SSF49899">
    <property type="entry name" value="Concanavalin A-like lectins/glucanases"/>
    <property type="match status" value="6"/>
</dbReference>
<sequence length="1755" mass="200142">MAQILKTKDMLVTCTLLLIFSVSCNGIDLKSSQSFTFDQPNSFIKLNPDWPLSRPRQISFKFRQYNKTLLPHTLLLYHSAFASTSNGTFNSSSNYEVYELSLENAKLKLIHTSSFGAEHETMTIGHALNKDRWHDVQLLIDPLAGVMSIELDDKLKEINLESLQNLRDYDNKTSVVYFGGMESNKVEWNRQYSYRRFVGCIKNIELQVQDGCINKCHSRNKCVFGGRCVNLYETTVCNCFQTGHQGTMCSDDAISILTMRGNSYISYKIYDWDDKVHSDTWFDESLLFYGGGERPVKNFISASLKGGKIRFTISFGDGTLMAEMGSGLTGDRWHTFTVVHHRDKIFLILDHERKEITVTGPSRHLLLDPLFYIGGVPDRVKKEDLILKNNFIGSLKEVYFDIVSILERLKNEDPEVDYHGVFPPEFGYIRIDNTPVTFPFKKSTIAIRQKEIDGIDISFDFKTTQANAILATASIVQEALDVDNWQLYLENGQVIFTLNLTSIVKTYTLLGGFSNITDDKWHNLHLKYHSNEVELRVDDVKKSKQFISGLRFARTIHVAGFISLPHLGFIGCMRQIYVEKQYVDVRTILNSGDYHGEVTLDNCQLVDPCKKPNQCEHGGKCLIEDEKVVCDCRGTALYKRTCEELYLVGYREQGVYMIDIDGNGPHPPAPVTCDINTTTGIIMTRVNHNMDEKEEVRGLNIRSFYFNITYRDFTPEMLQTLITHSKNCTQLLSYSCHKAPLAMRTLTWFQSSYGEGRLYSLGVDTIGSCPCGETKSCYNKTKLCNCDVADGMWHNDTVELHDPKFLGITKMYFVKPRLQSIDALGIMQLGPLKCIEMDTQQYVITFRTSDSYLEVPGWRTGDLAFSFRTSSKHAILLYQQSHIPNDYFRVLLINETELFFEYSVEGKRRQNQISSHKPLNTGEWQQVWVDYDPHHVRFTINMEYKMINLEKDEEFSPFDGPLYIGGAPEKFHSQSSVNSGFVGCFRGLVMNEEVVNINYYLTSRTRQVVGGCKPSCHPNPCKNNATCHEFWGSYTCECRNPLAHFGKLCEHNLNTNGITFVTGTANSVRLFVGKDPQKPPFLTADILLSIRTYAKSGLIFYAHDHFNNFVQLHIQNGDELAFTFNSQRELMICIVKFPELTRGQPVQIFIDREKEFTVVHANEHKTTIDKPLYLINVYRQNPWREGEDLELVKPPRPPVEAKPYLQYFIGGIFQESMETQMAGFVGCITGLRIGNHTVDLAKVVASNPGNKAFREGCEMKCDLKPCLNDGYCIEDWKINQRTCNCTYTSYIGNSCDDERSGTFHGKELIKYRFFPSSIYLTVELKLAFVTSETPSNSSILLFVNSKVDERNYIYVMLLTNGSLKFEEDDGTGKIIKLVADNKGGTFGDGQRHWIYYVRHDDHINIYVDGIEHSPDIKVFHHIVPESDPTRYGGGDRDVVMLGGIDFVDPRFANHINYTGCLSNIMVKIDDFNISPLETAFGYNAGRERLEIEGNLSQAKACTTNINSMLPTTQAPLNLTIYLGPEWKPPGLEKVEFLPPTAPSRYDFELVELTTRRVALGMGTFLLILIIAIGIYIWRLDWKDKQIRYEQEELIQNNKKKKAQMERNDAKIVRFQRRFNNNRTSGGMRFPYQEPEVVPLHVSSNAVAESSPTLIKRDSCQDLEWDPSGDDFVDSIPEPEPVEEENTNLPSNLSVEIPPPNPPSYEFATRSQPSSPLVLDGQYRSFGSPLNYLIGSNTPQHPFANYVNQRSSLKFR</sequence>
<dbReference type="Pfam" id="PF00054">
    <property type="entry name" value="Laminin_G_1"/>
    <property type="match status" value="1"/>
</dbReference>
<feature type="domain" description="EGF-like" evidence="7">
    <location>
        <begin position="1013"/>
        <end position="1050"/>
    </location>
</feature>
<dbReference type="InterPro" id="IPR050372">
    <property type="entry name" value="Neurexin-related_CASP"/>
</dbReference>
<evidence type="ECO:0000256" key="1">
    <source>
        <dbReference type="ARBA" id="ARBA00023157"/>
    </source>
</evidence>
<keyword evidence="4" id="KW-0472">Membrane</keyword>
<evidence type="ECO:0000259" key="7">
    <source>
        <dbReference type="PROSITE" id="PS50026"/>
    </source>
</evidence>
<dbReference type="PROSITE" id="PS50026">
    <property type="entry name" value="EGF_3"/>
    <property type="match status" value="4"/>
</dbReference>
<evidence type="ECO:0000259" key="6">
    <source>
        <dbReference type="PROSITE" id="PS50025"/>
    </source>
</evidence>
<dbReference type="Gene3D" id="2.60.120.200">
    <property type="match status" value="6"/>
</dbReference>
<dbReference type="InterPro" id="IPR001791">
    <property type="entry name" value="Laminin_G"/>
</dbReference>
<evidence type="ECO:0000313" key="8">
    <source>
        <dbReference type="EnsemblMetazoa" id="SMAR015550-PA"/>
    </source>
</evidence>
<dbReference type="Gene3D" id="2.60.120.1000">
    <property type="match status" value="1"/>
</dbReference>
<keyword evidence="9" id="KW-1185">Reference proteome</keyword>
<feature type="domain" description="Laminin G" evidence="6">
    <location>
        <begin position="33"/>
        <end position="228"/>
    </location>
</feature>
<feature type="region of interest" description="Disordered" evidence="3">
    <location>
        <begin position="1665"/>
        <end position="1714"/>
    </location>
</feature>
<feature type="domain" description="EGF-like" evidence="7">
    <location>
        <begin position="605"/>
        <end position="643"/>
    </location>
</feature>
<evidence type="ECO:0008006" key="10">
    <source>
        <dbReference type="Google" id="ProtNLM"/>
    </source>
</evidence>
<feature type="domain" description="Laminin G" evidence="6">
    <location>
        <begin position="1298"/>
        <end position="1501"/>
    </location>
</feature>
<dbReference type="InterPro" id="IPR013320">
    <property type="entry name" value="ConA-like_dom_sf"/>
</dbReference>
<dbReference type="EnsemblMetazoa" id="SMAR015550-RA">
    <property type="protein sequence ID" value="SMAR015550-PA"/>
    <property type="gene ID" value="SMAR015550"/>
</dbReference>
<dbReference type="Pfam" id="PF00008">
    <property type="entry name" value="EGF"/>
    <property type="match status" value="1"/>
</dbReference>
<dbReference type="SMART" id="SM00181">
    <property type="entry name" value="EGF"/>
    <property type="match status" value="4"/>
</dbReference>
<evidence type="ECO:0000256" key="2">
    <source>
        <dbReference type="PROSITE-ProRule" id="PRU00076"/>
    </source>
</evidence>